<dbReference type="AlphaFoldDB" id="A0A2P2N7W0"/>
<name>A0A2P2N7W0_RHIMU</name>
<dbReference type="EMBL" id="GGEC01058049">
    <property type="protein sequence ID" value="MBX38533.1"/>
    <property type="molecule type" value="Transcribed_RNA"/>
</dbReference>
<reference evidence="2" key="1">
    <citation type="submission" date="2018-02" db="EMBL/GenBank/DDBJ databases">
        <title>Rhizophora mucronata_Transcriptome.</title>
        <authorList>
            <person name="Meera S.P."/>
            <person name="Sreeshan A."/>
            <person name="Augustine A."/>
        </authorList>
    </citation>
    <scope>NUCLEOTIDE SEQUENCE</scope>
    <source>
        <tissue evidence="2">Leaf</tissue>
    </source>
</reference>
<evidence type="ECO:0000256" key="1">
    <source>
        <dbReference type="SAM" id="MobiDB-lite"/>
    </source>
</evidence>
<sequence>MREKQNRRYHSSPNSPNQTSSVTPLPKTPPRVYILK</sequence>
<protein>
    <submittedName>
        <fullName evidence="2">Uncharacterized protein</fullName>
    </submittedName>
</protein>
<feature type="region of interest" description="Disordered" evidence="1">
    <location>
        <begin position="1"/>
        <end position="36"/>
    </location>
</feature>
<feature type="compositionally biased region" description="Polar residues" evidence="1">
    <location>
        <begin position="11"/>
        <end position="23"/>
    </location>
</feature>
<proteinExistence type="predicted"/>
<organism evidence="2">
    <name type="scientific">Rhizophora mucronata</name>
    <name type="common">Asiatic mangrove</name>
    <dbReference type="NCBI Taxonomy" id="61149"/>
    <lineage>
        <taxon>Eukaryota</taxon>
        <taxon>Viridiplantae</taxon>
        <taxon>Streptophyta</taxon>
        <taxon>Embryophyta</taxon>
        <taxon>Tracheophyta</taxon>
        <taxon>Spermatophyta</taxon>
        <taxon>Magnoliopsida</taxon>
        <taxon>eudicotyledons</taxon>
        <taxon>Gunneridae</taxon>
        <taxon>Pentapetalae</taxon>
        <taxon>rosids</taxon>
        <taxon>fabids</taxon>
        <taxon>Malpighiales</taxon>
        <taxon>Rhizophoraceae</taxon>
        <taxon>Rhizophora</taxon>
    </lineage>
</organism>
<accession>A0A2P2N7W0</accession>
<evidence type="ECO:0000313" key="2">
    <source>
        <dbReference type="EMBL" id="MBX38533.1"/>
    </source>
</evidence>